<feature type="region of interest" description="Disordered" evidence="1">
    <location>
        <begin position="62"/>
        <end position="82"/>
    </location>
</feature>
<evidence type="ECO:0000256" key="1">
    <source>
        <dbReference type="SAM" id="MobiDB-lite"/>
    </source>
</evidence>
<evidence type="ECO:0000313" key="2">
    <source>
        <dbReference type="EMBL" id="KAF5854027.1"/>
    </source>
</evidence>
<comment type="caution">
    <text evidence="2">The sequence shown here is derived from an EMBL/GenBank/DDBJ whole genome shotgun (WGS) entry which is preliminary data.</text>
</comment>
<reference evidence="2" key="1">
    <citation type="submission" date="2019-11" db="EMBL/GenBank/DDBJ databases">
        <title>Bipolaris sorokiniana Genome sequencing.</title>
        <authorList>
            <person name="Wang H."/>
        </authorList>
    </citation>
    <scope>NUCLEOTIDE SEQUENCE</scope>
</reference>
<name>A0A8H6DZQ8_COCSA</name>
<proteinExistence type="predicted"/>
<dbReference type="Proteomes" id="UP000624244">
    <property type="component" value="Unassembled WGS sequence"/>
</dbReference>
<gene>
    <name evidence="2" type="ORF">GGP41_006745</name>
</gene>
<accession>A0A8H6DZQ8</accession>
<dbReference type="EMBL" id="WNKQ01000001">
    <property type="protein sequence ID" value="KAF5854027.1"/>
    <property type="molecule type" value="Genomic_DNA"/>
</dbReference>
<evidence type="ECO:0000313" key="3">
    <source>
        <dbReference type="Proteomes" id="UP000624244"/>
    </source>
</evidence>
<protein>
    <submittedName>
        <fullName evidence="2">Uncharacterized protein</fullName>
    </submittedName>
</protein>
<sequence length="82" mass="8898">MSGGKIHVLIIDDHSDQSKQNRGVLFDRAGNSGVEYGKKGKDRRSRISVTLGRRWTCAKCKSLTGSSSKSTPVFGESEPFGP</sequence>
<organism evidence="2 3">
    <name type="scientific">Cochliobolus sativus</name>
    <name type="common">Common root rot and spot blotch fungus</name>
    <name type="synonym">Bipolaris sorokiniana</name>
    <dbReference type="NCBI Taxonomy" id="45130"/>
    <lineage>
        <taxon>Eukaryota</taxon>
        <taxon>Fungi</taxon>
        <taxon>Dikarya</taxon>
        <taxon>Ascomycota</taxon>
        <taxon>Pezizomycotina</taxon>
        <taxon>Dothideomycetes</taxon>
        <taxon>Pleosporomycetidae</taxon>
        <taxon>Pleosporales</taxon>
        <taxon>Pleosporineae</taxon>
        <taxon>Pleosporaceae</taxon>
        <taxon>Bipolaris</taxon>
    </lineage>
</organism>
<dbReference type="AlphaFoldDB" id="A0A8H6DZQ8"/>